<dbReference type="Proteomes" id="UP000001064">
    <property type="component" value="Unassembled WGS sequence"/>
</dbReference>
<feature type="non-terminal residue" evidence="6">
    <location>
        <position position="538"/>
    </location>
</feature>
<dbReference type="InterPro" id="IPR037524">
    <property type="entry name" value="PA14/GLEYA"/>
</dbReference>
<protein>
    <recommendedName>
        <fullName evidence="5">PA14 domain-containing protein</fullName>
    </recommendedName>
</protein>
<dbReference type="SMART" id="SM00758">
    <property type="entry name" value="PA14"/>
    <property type="match status" value="1"/>
</dbReference>
<keyword evidence="7" id="KW-1185">Reference proteome</keyword>
<dbReference type="OMA" id="NCESQEL"/>
<keyword evidence="3" id="KW-0325">Glycoprotein</keyword>
<dbReference type="InterPro" id="IPR011658">
    <property type="entry name" value="PA14_dom"/>
</dbReference>
<dbReference type="eggNOG" id="ENOG502STKH">
    <property type="taxonomic scope" value="Eukaryota"/>
</dbReference>
<evidence type="ECO:0000256" key="3">
    <source>
        <dbReference type="ARBA" id="ARBA00023180"/>
    </source>
</evidence>
<dbReference type="InParanoid" id="F0ZQZ1"/>
<accession>F0ZQZ1</accession>
<organism evidence="6 7">
    <name type="scientific">Dictyostelium purpureum</name>
    <name type="common">Slime mold</name>
    <dbReference type="NCBI Taxonomy" id="5786"/>
    <lineage>
        <taxon>Eukaryota</taxon>
        <taxon>Amoebozoa</taxon>
        <taxon>Evosea</taxon>
        <taxon>Eumycetozoa</taxon>
        <taxon>Dictyostelia</taxon>
        <taxon>Dictyosteliales</taxon>
        <taxon>Dictyosteliaceae</taxon>
        <taxon>Dictyostelium</taxon>
    </lineage>
</organism>
<dbReference type="Pfam" id="PF07691">
    <property type="entry name" value="PA14"/>
    <property type="match status" value="1"/>
</dbReference>
<dbReference type="GeneID" id="10503239"/>
<evidence type="ECO:0000256" key="2">
    <source>
        <dbReference type="ARBA" id="ARBA00022729"/>
    </source>
</evidence>
<dbReference type="AlphaFoldDB" id="F0ZQZ1"/>
<comment type="similarity">
    <text evidence="1">Belongs to the prespore-cell-inducing factor family.</text>
</comment>
<dbReference type="InterPro" id="IPR011874">
    <property type="entry name" value="Fibro_Slime"/>
</dbReference>
<sequence>CGDSAYNSIHNSTTFYSWFHDVSGINIPIQKSIILTQSPNDPNIYIYQNYTYFPIDGEGFDNKAKFLNEQVYLDGKGVAHNFHFCLEVHTEFQYLSGEKFTFKGDDDVWVFINKKLVVDLGGIHNIQTGTVNLDTLGLTVGENYPFDFFYCERHTTESDIYIETSIKFDCPSYDACGVCLGDNSTCCLPSNCEENQNLLLNCLQGTCDGKVCSLSDRVCDDNNVCTVDQCIKGSGCSFQPINCDDGDHCTLDFCLNVDVGGGCRHLRYPNCKDCTNDKCITYDACSPRSCDPITGACTNKTIDCDDSNSCTADSCDKGKCIYVNNLLCVNILPINYCSCPEGWVCIDPAAGTCHPGTPVTTTEISTTTASSSVDLSSDGSQSSSSNSEPTGQATTEIYDTGHNNPTTTYSTTSDFTSGIGHLTTGGDGHLTGTTGNIPFHQCNPSRYRNDCIDTFTCRRGPNGRYGCYPQCLTCNDIDCKSMHLKCTHIKNPHYSLFLNEDGKCNDGSCCEYQPTCVPNSPQYRKTTFFYPYDESKRE</sequence>
<evidence type="ECO:0000313" key="7">
    <source>
        <dbReference type="Proteomes" id="UP000001064"/>
    </source>
</evidence>
<dbReference type="InterPro" id="IPR001673">
    <property type="entry name" value="S_mold_repeat"/>
</dbReference>
<feature type="region of interest" description="Disordered" evidence="4">
    <location>
        <begin position="364"/>
        <end position="412"/>
    </location>
</feature>
<evidence type="ECO:0000259" key="5">
    <source>
        <dbReference type="PROSITE" id="PS51820"/>
    </source>
</evidence>
<dbReference type="Pfam" id="PF00526">
    <property type="entry name" value="Dicty_CTDC"/>
    <property type="match status" value="3"/>
</dbReference>
<feature type="compositionally biased region" description="Polar residues" evidence="4">
    <location>
        <begin position="391"/>
        <end position="405"/>
    </location>
</feature>
<reference evidence="7" key="1">
    <citation type="journal article" date="2011" name="Genome Biol.">
        <title>Comparative genomics of the social amoebae Dictyostelium discoideum and Dictyostelium purpureum.</title>
        <authorList>
            <consortium name="US DOE Joint Genome Institute (JGI-PGF)"/>
            <person name="Sucgang R."/>
            <person name="Kuo A."/>
            <person name="Tian X."/>
            <person name="Salerno W."/>
            <person name="Parikh A."/>
            <person name="Feasley C.L."/>
            <person name="Dalin E."/>
            <person name="Tu H."/>
            <person name="Huang E."/>
            <person name="Barry K."/>
            <person name="Lindquist E."/>
            <person name="Shapiro H."/>
            <person name="Bruce D."/>
            <person name="Schmutz J."/>
            <person name="Salamov A."/>
            <person name="Fey P."/>
            <person name="Gaudet P."/>
            <person name="Anjard C."/>
            <person name="Babu M.M."/>
            <person name="Basu S."/>
            <person name="Bushmanova Y."/>
            <person name="van der Wel H."/>
            <person name="Katoh-Kurasawa M."/>
            <person name="Dinh C."/>
            <person name="Coutinho P.M."/>
            <person name="Saito T."/>
            <person name="Elias M."/>
            <person name="Schaap P."/>
            <person name="Kay R.R."/>
            <person name="Henrissat B."/>
            <person name="Eichinger L."/>
            <person name="Rivero F."/>
            <person name="Putnam N.H."/>
            <person name="West C.M."/>
            <person name="Loomis W.F."/>
            <person name="Chisholm R.L."/>
            <person name="Shaulsky G."/>
            <person name="Strassmann J.E."/>
            <person name="Queller D.C."/>
            <person name="Kuspa A."/>
            <person name="Grigoriev I.V."/>
        </authorList>
    </citation>
    <scope>NUCLEOTIDE SEQUENCE [LARGE SCALE GENOMIC DNA]</scope>
    <source>
        <strain evidence="7">QSDP1</strain>
    </source>
</reference>
<dbReference type="GO" id="GO:0005576">
    <property type="term" value="C:extracellular region"/>
    <property type="evidence" value="ECO:0000318"/>
    <property type="project" value="GO_Central"/>
</dbReference>
<dbReference type="PROSITE" id="PS51820">
    <property type="entry name" value="PA14"/>
    <property type="match status" value="1"/>
</dbReference>
<proteinExistence type="inferred from homology"/>
<dbReference type="NCBIfam" id="TIGR02148">
    <property type="entry name" value="Fibro_Slime"/>
    <property type="match status" value="1"/>
</dbReference>
<dbReference type="PANTHER" id="PTHR31137:SF5">
    <property type="entry name" value="PROTEIN PSIQ-RELATED"/>
    <property type="match status" value="1"/>
</dbReference>
<evidence type="ECO:0000256" key="4">
    <source>
        <dbReference type="SAM" id="MobiDB-lite"/>
    </source>
</evidence>
<dbReference type="RefSeq" id="XP_003289835.1">
    <property type="nucleotide sequence ID" value="XM_003289787.1"/>
</dbReference>
<dbReference type="InterPro" id="IPR051154">
    <property type="entry name" value="Prespore-cell_inducing_factor"/>
</dbReference>
<evidence type="ECO:0000256" key="1">
    <source>
        <dbReference type="ARBA" id="ARBA00008709"/>
    </source>
</evidence>
<feature type="compositionally biased region" description="Low complexity" evidence="4">
    <location>
        <begin position="364"/>
        <end position="390"/>
    </location>
</feature>
<dbReference type="VEuPathDB" id="AmoebaDB:DICPUDRAFT_80600"/>
<dbReference type="OrthoDB" id="17079at2759"/>
<feature type="domain" description="PA14" evidence="5">
    <location>
        <begin position="37"/>
        <end position="182"/>
    </location>
</feature>
<evidence type="ECO:0000313" key="6">
    <source>
        <dbReference type="EMBL" id="EGC33665.1"/>
    </source>
</evidence>
<dbReference type="PANTHER" id="PTHR31137">
    <property type="entry name" value="PROTEIN PSIB-RELATED-RELATED"/>
    <property type="match status" value="1"/>
</dbReference>
<dbReference type="EMBL" id="GL871132">
    <property type="protein sequence ID" value="EGC33665.1"/>
    <property type="molecule type" value="Genomic_DNA"/>
</dbReference>
<dbReference type="KEGG" id="dpp:DICPUDRAFT_80600"/>
<gene>
    <name evidence="6" type="ORF">DICPUDRAFT_80600</name>
</gene>
<keyword evidence="2" id="KW-0732">Signal</keyword>
<name>F0ZQZ1_DICPU</name>